<evidence type="ECO:0000313" key="2">
    <source>
        <dbReference type="EMBL" id="SDC55372.1"/>
    </source>
</evidence>
<dbReference type="SUPFAM" id="SSF53383">
    <property type="entry name" value="PLP-dependent transferases"/>
    <property type="match status" value="1"/>
</dbReference>
<dbReference type="STRING" id="168276.SAMN05444580_101194"/>
<dbReference type="Gene3D" id="3.40.640.10">
    <property type="entry name" value="Type I PLP-dependent aspartate aminotransferase-like (Major domain)"/>
    <property type="match status" value="1"/>
</dbReference>
<dbReference type="EMBL" id="FNAB01000001">
    <property type="protein sequence ID" value="SDC55372.1"/>
    <property type="molecule type" value="Genomic_DNA"/>
</dbReference>
<proteinExistence type="predicted"/>
<dbReference type="PANTHER" id="PTHR43586:SF21">
    <property type="entry name" value="PYRIDOXAL PHOSPHATE (PLP)-DEPENDENT ASPARTATE AMINOTRANSFERASE SUPERFAMILY"/>
    <property type="match status" value="1"/>
</dbReference>
<feature type="domain" description="Aminotransferase class V" evidence="1">
    <location>
        <begin position="20"/>
        <end position="391"/>
    </location>
</feature>
<gene>
    <name evidence="2" type="ORF">SAMN05444580_101194</name>
</gene>
<dbReference type="Pfam" id="PF00266">
    <property type="entry name" value="Aminotran_5"/>
    <property type="match status" value="1"/>
</dbReference>
<dbReference type="Gene3D" id="3.90.1150.10">
    <property type="entry name" value="Aspartate Aminotransferase, domain 1"/>
    <property type="match status" value="1"/>
</dbReference>
<accession>A0A1G6MIL5</accession>
<protein>
    <submittedName>
        <fullName evidence="2">Cysteine desulfurase</fullName>
    </submittedName>
</protein>
<name>A0A1G6MIL5_9NOCA</name>
<evidence type="ECO:0000313" key="3">
    <source>
        <dbReference type="Proteomes" id="UP000199417"/>
    </source>
</evidence>
<organism evidence="2 3">
    <name type="scientific">Rhodococcus tukisamuensis</name>
    <dbReference type="NCBI Taxonomy" id="168276"/>
    <lineage>
        <taxon>Bacteria</taxon>
        <taxon>Bacillati</taxon>
        <taxon>Actinomycetota</taxon>
        <taxon>Actinomycetes</taxon>
        <taxon>Mycobacteriales</taxon>
        <taxon>Nocardiaceae</taxon>
        <taxon>Rhodococcus</taxon>
    </lineage>
</organism>
<dbReference type="RefSeq" id="WP_072844514.1">
    <property type="nucleotide sequence ID" value="NZ_FNAB01000001.1"/>
</dbReference>
<dbReference type="Proteomes" id="UP000199417">
    <property type="component" value="Unassembled WGS sequence"/>
</dbReference>
<dbReference type="NCBIfam" id="TIGR01976">
    <property type="entry name" value="am_tr_V_VC1184"/>
    <property type="match status" value="1"/>
</dbReference>
<dbReference type="InterPro" id="IPR000192">
    <property type="entry name" value="Aminotrans_V_dom"/>
</dbReference>
<dbReference type="InterPro" id="IPR011340">
    <property type="entry name" value="Cys_dSase-rel"/>
</dbReference>
<dbReference type="AlphaFoldDB" id="A0A1G6MIL5"/>
<dbReference type="InterPro" id="IPR015421">
    <property type="entry name" value="PyrdxlP-dep_Trfase_major"/>
</dbReference>
<dbReference type="PANTHER" id="PTHR43586">
    <property type="entry name" value="CYSTEINE DESULFURASE"/>
    <property type="match status" value="1"/>
</dbReference>
<dbReference type="InterPro" id="IPR015424">
    <property type="entry name" value="PyrdxlP-dep_Trfase"/>
</dbReference>
<reference evidence="2 3" key="1">
    <citation type="submission" date="2016-10" db="EMBL/GenBank/DDBJ databases">
        <authorList>
            <person name="de Groot N.N."/>
        </authorList>
    </citation>
    <scope>NUCLEOTIDE SEQUENCE [LARGE SCALE GENOMIC DNA]</scope>
    <source>
        <strain evidence="2 3">JCM 11308</strain>
    </source>
</reference>
<keyword evidence="3" id="KW-1185">Reference proteome</keyword>
<sequence>MAYDVARVRGLIPSLGDGWIHLDPQAGMQHPDLVATAVSTAFRSAGSSHTGSHVSARRSAAILESAREAVADLVGGDPAGVVLGPERSTLLAWLAEALSSRLGLGTGVVLSRLDEEANVAPWLRVANRYGAQVRWAEVEIDTCELPSWQFAELIGPTTRLVALTAASPIVGSAPDVRVAADRAHEMGGLLVVDAIAAAPYAHVDIHELGADVLAVNAPSWGGPQVGALVFRDPSLIDRIPAVSLNPKARGPERLEIGGHQYAMLAGLTASIDYLAGLDETASGSRRERLETSISSLQDYHDRIFEHLMASLRRLPQVTLIGTSNSRVPTLSFTVAGVPAEKVSEHFTANRIGTVVGGRGSRLLDSLGVNEEGGAVTVGLAPYTTRYEIDQLARAVSALG</sequence>
<evidence type="ECO:0000259" key="1">
    <source>
        <dbReference type="Pfam" id="PF00266"/>
    </source>
</evidence>
<dbReference type="InterPro" id="IPR015422">
    <property type="entry name" value="PyrdxlP-dep_Trfase_small"/>
</dbReference>